<feature type="compositionally biased region" description="Acidic residues" evidence="7">
    <location>
        <begin position="295"/>
        <end position="323"/>
    </location>
</feature>
<comment type="subcellular location">
    <subcellularLocation>
        <location evidence="1">Nucleus</location>
    </subcellularLocation>
</comment>
<dbReference type="Gene3D" id="3.40.50.10190">
    <property type="entry name" value="BRCT domain"/>
    <property type="match status" value="1"/>
</dbReference>
<dbReference type="Proteomes" id="UP000887540">
    <property type="component" value="Unplaced"/>
</dbReference>
<dbReference type="InterPro" id="IPR001357">
    <property type="entry name" value="BRCT_dom"/>
</dbReference>
<feature type="domain" description="BRCT" evidence="8">
    <location>
        <begin position="167"/>
        <end position="259"/>
    </location>
</feature>
<dbReference type="SUPFAM" id="SSF52113">
    <property type="entry name" value="BRCT domain"/>
    <property type="match status" value="1"/>
</dbReference>
<dbReference type="InterPro" id="IPR036412">
    <property type="entry name" value="HAD-like_sf"/>
</dbReference>
<dbReference type="GO" id="GO:0008420">
    <property type="term" value="F:RNA polymerase II CTD heptapeptide repeat phosphatase activity"/>
    <property type="evidence" value="ECO:0007669"/>
    <property type="project" value="InterPro"/>
</dbReference>
<comment type="catalytic activity">
    <reaction evidence="6">
        <text>O-phospho-L-threonyl-[protein] + H2O = L-threonyl-[protein] + phosphate</text>
        <dbReference type="Rhea" id="RHEA:47004"/>
        <dbReference type="Rhea" id="RHEA-COMP:11060"/>
        <dbReference type="Rhea" id="RHEA-COMP:11605"/>
        <dbReference type="ChEBI" id="CHEBI:15377"/>
        <dbReference type="ChEBI" id="CHEBI:30013"/>
        <dbReference type="ChEBI" id="CHEBI:43474"/>
        <dbReference type="ChEBI" id="CHEBI:61977"/>
        <dbReference type="EC" id="3.1.3.16"/>
    </reaction>
</comment>
<proteinExistence type="predicted"/>
<protein>
    <recommendedName>
        <fullName evidence="2">protein-serine/threonine phosphatase</fullName>
        <ecNumber evidence="2">3.1.3.16</ecNumber>
    </recommendedName>
</protein>
<dbReference type="PANTHER" id="PTHR23081">
    <property type="entry name" value="RNA POLYMERASE II CTD PHOSPHATASE"/>
    <property type="match status" value="1"/>
</dbReference>
<keyword evidence="10" id="KW-1185">Reference proteome</keyword>
<evidence type="ECO:0000256" key="3">
    <source>
        <dbReference type="ARBA" id="ARBA00022801"/>
    </source>
</evidence>
<evidence type="ECO:0000256" key="2">
    <source>
        <dbReference type="ARBA" id="ARBA00013081"/>
    </source>
</evidence>
<feature type="compositionally biased region" description="Low complexity" evidence="7">
    <location>
        <begin position="395"/>
        <end position="411"/>
    </location>
</feature>
<dbReference type="SMART" id="SM00577">
    <property type="entry name" value="CPDc"/>
    <property type="match status" value="1"/>
</dbReference>
<evidence type="ECO:0000256" key="7">
    <source>
        <dbReference type="SAM" id="MobiDB-lite"/>
    </source>
</evidence>
<dbReference type="InterPro" id="IPR036420">
    <property type="entry name" value="BRCT_dom_sf"/>
</dbReference>
<dbReference type="WBParaSite" id="ACRNAN_scaffold564.g7841.t1">
    <property type="protein sequence ID" value="ACRNAN_scaffold564.g7841.t1"/>
    <property type="gene ID" value="ACRNAN_scaffold564.g7841"/>
</dbReference>
<evidence type="ECO:0000256" key="1">
    <source>
        <dbReference type="ARBA" id="ARBA00004123"/>
    </source>
</evidence>
<dbReference type="PANTHER" id="PTHR23081:SF36">
    <property type="entry name" value="RNA POLYMERASE II SUBUNIT A C-TERMINAL DOMAIN PHOSPHATASE"/>
    <property type="match status" value="1"/>
</dbReference>
<dbReference type="SMART" id="SM00292">
    <property type="entry name" value="BRCT"/>
    <property type="match status" value="1"/>
</dbReference>
<dbReference type="GO" id="GO:0005634">
    <property type="term" value="C:nucleus"/>
    <property type="evidence" value="ECO:0007669"/>
    <property type="project" value="UniProtKB-SubCell"/>
</dbReference>
<organism evidence="10 11">
    <name type="scientific">Acrobeloides nanus</name>
    <dbReference type="NCBI Taxonomy" id="290746"/>
    <lineage>
        <taxon>Eukaryota</taxon>
        <taxon>Metazoa</taxon>
        <taxon>Ecdysozoa</taxon>
        <taxon>Nematoda</taxon>
        <taxon>Chromadorea</taxon>
        <taxon>Rhabditida</taxon>
        <taxon>Tylenchina</taxon>
        <taxon>Cephalobomorpha</taxon>
        <taxon>Cephaloboidea</taxon>
        <taxon>Cephalobidae</taxon>
        <taxon>Acrobeloides</taxon>
    </lineage>
</organism>
<evidence type="ECO:0000259" key="8">
    <source>
        <dbReference type="PROSITE" id="PS50172"/>
    </source>
</evidence>
<dbReference type="CDD" id="cd17729">
    <property type="entry name" value="BRCT_CTDP1"/>
    <property type="match status" value="1"/>
</dbReference>
<dbReference type="PROSITE" id="PS50172">
    <property type="entry name" value="BRCT"/>
    <property type="match status" value="1"/>
</dbReference>
<evidence type="ECO:0000256" key="4">
    <source>
        <dbReference type="ARBA" id="ARBA00023242"/>
    </source>
</evidence>
<evidence type="ECO:0000256" key="5">
    <source>
        <dbReference type="ARBA" id="ARBA00047761"/>
    </source>
</evidence>
<dbReference type="SUPFAM" id="SSF56784">
    <property type="entry name" value="HAD-like"/>
    <property type="match status" value="1"/>
</dbReference>
<sequence>MYSTKIRPYTREFLDRVSRLYEMHIISFGQRQYTHKIAELLDPEKVLFGHRIMSRDELFSAMHKTRNLKALFPCGEELIAIIDDRPDVWQYSDALVRVKPYKYFKDTGDINAPGTSTQVHVPIEEEDDLDNILEDIERVLTDIHTSYYKHYDEENKVQDVKLIISWLRSQVLRDEVIVFSGIIPLGVDPQKTDAYQLCIQFGAKVEENVNEKTTVVIAGRAGTDKFRKAQKLNIPVVTLKWLYTCCERWLKVDKHDFELNSTDHLSITENVGPPLIGQLAQMPVIAKHDIQDMEHEVEEVLSEESEDEENDEEGDDDEQEEDLGLDRELPPLVDEDDELLRNSMDLKARRKRTTSEETYGEEDESFRPPPTKVAQTLGLGDDEEEGSSNEEKNASAHSSNDSRSSNNTGTSDEFDDEMAADLEDQLLS</sequence>
<evidence type="ECO:0000259" key="9">
    <source>
        <dbReference type="PROSITE" id="PS50969"/>
    </source>
</evidence>
<dbReference type="CDD" id="cd07521">
    <property type="entry name" value="HAD_FCP1-like"/>
    <property type="match status" value="1"/>
</dbReference>
<comment type="catalytic activity">
    <reaction evidence="5">
        <text>O-phospho-L-seryl-[protein] + H2O = L-seryl-[protein] + phosphate</text>
        <dbReference type="Rhea" id="RHEA:20629"/>
        <dbReference type="Rhea" id="RHEA-COMP:9863"/>
        <dbReference type="Rhea" id="RHEA-COMP:11604"/>
        <dbReference type="ChEBI" id="CHEBI:15377"/>
        <dbReference type="ChEBI" id="CHEBI:29999"/>
        <dbReference type="ChEBI" id="CHEBI:43474"/>
        <dbReference type="ChEBI" id="CHEBI:83421"/>
        <dbReference type="EC" id="3.1.3.16"/>
    </reaction>
</comment>
<feature type="domain" description="FCP1 homology" evidence="9">
    <location>
        <begin position="1"/>
        <end position="126"/>
    </location>
</feature>
<feature type="compositionally biased region" description="Acidic residues" evidence="7">
    <location>
        <begin position="412"/>
        <end position="428"/>
    </location>
</feature>
<dbReference type="EC" id="3.1.3.16" evidence="2"/>
<accession>A0A914E433</accession>
<keyword evidence="4" id="KW-0539">Nucleus</keyword>
<feature type="region of interest" description="Disordered" evidence="7">
    <location>
        <begin position="295"/>
        <end position="428"/>
    </location>
</feature>
<reference evidence="11" key="1">
    <citation type="submission" date="2022-11" db="UniProtKB">
        <authorList>
            <consortium name="WormBaseParasite"/>
        </authorList>
    </citation>
    <scope>IDENTIFICATION</scope>
</reference>
<dbReference type="PROSITE" id="PS50969">
    <property type="entry name" value="FCP1"/>
    <property type="match status" value="1"/>
</dbReference>
<keyword evidence="3" id="KW-0378">Hydrolase</keyword>
<dbReference type="InterPro" id="IPR023214">
    <property type="entry name" value="HAD_sf"/>
</dbReference>
<evidence type="ECO:0000313" key="10">
    <source>
        <dbReference type="Proteomes" id="UP000887540"/>
    </source>
</evidence>
<dbReference type="Pfam" id="PF03031">
    <property type="entry name" value="NIF"/>
    <property type="match status" value="1"/>
</dbReference>
<evidence type="ECO:0000256" key="6">
    <source>
        <dbReference type="ARBA" id="ARBA00048336"/>
    </source>
</evidence>
<dbReference type="Pfam" id="PF00533">
    <property type="entry name" value="BRCT"/>
    <property type="match status" value="1"/>
</dbReference>
<evidence type="ECO:0000313" key="11">
    <source>
        <dbReference type="WBParaSite" id="ACRNAN_scaffold564.g7841.t1"/>
    </source>
</evidence>
<dbReference type="Gene3D" id="3.40.50.1000">
    <property type="entry name" value="HAD superfamily/HAD-like"/>
    <property type="match status" value="1"/>
</dbReference>
<dbReference type="AlphaFoldDB" id="A0A914E433"/>
<name>A0A914E433_9BILA</name>
<dbReference type="InterPro" id="IPR004274">
    <property type="entry name" value="FCP1_dom"/>
</dbReference>
<dbReference type="InterPro" id="IPR039189">
    <property type="entry name" value="Fcp1"/>
</dbReference>